<reference evidence="1 4" key="2">
    <citation type="submission" date="2019-09" db="EMBL/GenBank/DDBJ databases">
        <title>Complete genome sequence of Sporolactobacillus terrae 70-3.</title>
        <authorList>
            <person name="Tanaka N."/>
            <person name="Shiwa Y."/>
            <person name="Fujita N."/>
            <person name="Tanasupawat S."/>
        </authorList>
    </citation>
    <scope>NUCLEOTIDE SEQUENCE [LARGE SCALE GENOMIC DNA]</scope>
    <source>
        <strain evidence="1 4">70-3</strain>
    </source>
</reference>
<dbReference type="Proteomes" id="UP000285882">
    <property type="component" value="Chromosome"/>
</dbReference>
<proteinExistence type="predicted"/>
<protein>
    <submittedName>
        <fullName evidence="1">Uncharacterized protein</fullName>
    </submittedName>
</protein>
<evidence type="ECO:0000313" key="4">
    <source>
        <dbReference type="Proteomes" id="UP000326951"/>
    </source>
</evidence>
<evidence type="ECO:0000313" key="1">
    <source>
        <dbReference type="EMBL" id="BBN98300.1"/>
    </source>
</evidence>
<dbReference type="Proteomes" id="UP000326951">
    <property type="component" value="Chromosome"/>
</dbReference>
<evidence type="ECO:0000313" key="3">
    <source>
        <dbReference type="Proteomes" id="UP000285882"/>
    </source>
</evidence>
<gene>
    <name evidence="2" type="ORF">C0674_04950</name>
    <name evidence="1" type="ORF">St703_10050</name>
</gene>
<accession>A0A410D7C2</accession>
<dbReference type="EMBL" id="CP025688">
    <property type="protein sequence ID" value="QAA22014.1"/>
    <property type="molecule type" value="Genomic_DNA"/>
</dbReference>
<dbReference type="AlphaFoldDB" id="A0A410D7C2"/>
<evidence type="ECO:0000313" key="2">
    <source>
        <dbReference type="EMBL" id="QAA22014.1"/>
    </source>
</evidence>
<sequence length="59" mass="7226">MKNWNASEAMIEENNRALVALRKYEEEHRYSFADRHVYWAVTNEIERLEKQNVWLAERS</sequence>
<reference evidence="2 3" key="1">
    <citation type="submission" date="2018-01" db="EMBL/GenBank/DDBJ databases">
        <title>Complete genome sequencing of Sporolactobacillus terrae DLG3.</title>
        <authorList>
            <person name="Nam Y.-D."/>
            <person name="Kang J."/>
            <person name="Chung W.-H."/>
        </authorList>
    </citation>
    <scope>NUCLEOTIDE SEQUENCE [LARGE SCALE GENOMIC DNA]</scope>
    <source>
        <strain evidence="2 3">DLG3</strain>
    </source>
</reference>
<dbReference type="RefSeq" id="WP_028977822.1">
    <property type="nucleotide sequence ID" value="NZ_AP021853.1"/>
</dbReference>
<dbReference type="EMBL" id="AP021853">
    <property type="protein sequence ID" value="BBN98300.1"/>
    <property type="molecule type" value="Genomic_DNA"/>
</dbReference>
<keyword evidence="3" id="KW-1185">Reference proteome</keyword>
<name>A0A410D7C2_9BACL</name>
<organism evidence="1 4">
    <name type="scientific">Sporolactobacillus terrae</name>
    <dbReference type="NCBI Taxonomy" id="269673"/>
    <lineage>
        <taxon>Bacteria</taxon>
        <taxon>Bacillati</taxon>
        <taxon>Bacillota</taxon>
        <taxon>Bacilli</taxon>
        <taxon>Bacillales</taxon>
        <taxon>Sporolactobacillaceae</taxon>
        <taxon>Sporolactobacillus</taxon>
    </lineage>
</organism>